<organism evidence="4 5">
    <name type="scientific">Seiridium cardinale</name>
    <dbReference type="NCBI Taxonomy" id="138064"/>
    <lineage>
        <taxon>Eukaryota</taxon>
        <taxon>Fungi</taxon>
        <taxon>Dikarya</taxon>
        <taxon>Ascomycota</taxon>
        <taxon>Pezizomycotina</taxon>
        <taxon>Sordariomycetes</taxon>
        <taxon>Xylariomycetidae</taxon>
        <taxon>Amphisphaeriales</taxon>
        <taxon>Sporocadaceae</taxon>
        <taxon>Seiridium</taxon>
    </lineage>
</organism>
<dbReference type="CDD" id="cd03784">
    <property type="entry name" value="GT1_Gtf-like"/>
    <property type="match status" value="1"/>
</dbReference>
<dbReference type="CDD" id="cd06532">
    <property type="entry name" value="Glyco_transf_25"/>
    <property type="match status" value="1"/>
</dbReference>
<evidence type="ECO:0000313" key="5">
    <source>
        <dbReference type="Proteomes" id="UP001465668"/>
    </source>
</evidence>
<gene>
    <name evidence="4" type="ORF">SCAR479_01895</name>
</gene>
<dbReference type="PANTHER" id="PTHR21015">
    <property type="entry name" value="UDP-N-ACETYLGLUCOSAMINE--N-ACETYLMURAMYL-(PENTAPEPTIDE) PYROPHOSPHORYL-UNDECAPRENOL N-ACETYLGLUCOSAMINE TRANSFERASE 1"/>
    <property type="match status" value="1"/>
</dbReference>
<sequence length="860" mass="95236">MSVKRTSNLALGVVGALFILAILLFKSRGGVPNAPDYFRSKGKEHGGLSVNDVHNSTLGFEKIFILSLPSRTDRRDSLTLAAALSDLDIELIDGVLGSTVPDRAIPSIPGQRRLPDPSIGSWRGHMNAIREVVRRNLSSALILEDDADWDVRIRYQLDSFALSTRALIQPLEGTEVGYADSTYPRPPLGPMPTVPDISFNQLPHTTVPRVSPYGDDWDVLWLGHCGMHFPVRDNIVIPKGRVVHTDPTVPQQQYLWTISNPNDIKEQYPNHTRVVHHVQDGVCSLGYAVSQKGARRMLYELGLKNFNAGFDILLRWFCEGVEGRGYHDCLTVQPGLFQHHRFAGPKSANSDISDHGEGVQEESTDIIRWITTYHPLDPTIVSNPLSNNSGSKKRAGEMGNASEKARPHVLVVCHALSGHLMPLIRIASGLVERGWEVSFLGPTAHRSRIEAAGADFIPLTGDADLNDRLYYEEPKIPDYNSLNWVERGKIDLRQQCLDPLVTQWENFTSALVKLNRREPHQQVIVIAEAFFLGIMPLKYGASLPAGVKTPRSICVSITVPALRSIDLPPFVHPLPFDQSPAGRERNRQMWEKREKSSKPLTDLLDQKLLESGATRTVGEPFLAGANYTCHEAILQSGVPGFEYPRCDWPEGFKFIGILKSNPTKASLSDPPFPWWAELKHNSSLDPDEPSRKKIILVAQGTVETNPNDLIIPTIQAFADRDDVLIVAVLGWKDAKLSDFIKVPSNARVADYLSYDAALEHSDVWVHNAGFGAINHGIAHGVPMVVAGEGMDKTENARRVAWSGIGVDLGTAKPSIEQVKASIEIVLQEESYTSRVKVLQRQSEELDCIGLVHNELAKLIE</sequence>
<evidence type="ECO:0000256" key="1">
    <source>
        <dbReference type="ARBA" id="ARBA00022679"/>
    </source>
</evidence>
<dbReference type="InterPro" id="IPR002654">
    <property type="entry name" value="Glyco_trans_25"/>
</dbReference>
<dbReference type="InterPro" id="IPR002213">
    <property type="entry name" value="UDP_glucos_trans"/>
</dbReference>
<evidence type="ECO:0000259" key="3">
    <source>
        <dbReference type="Pfam" id="PF06722"/>
    </source>
</evidence>
<dbReference type="Gene3D" id="3.40.50.2000">
    <property type="entry name" value="Glycogen Phosphorylase B"/>
    <property type="match status" value="2"/>
</dbReference>
<dbReference type="InterPro" id="IPR010610">
    <property type="entry name" value="EryCIII-like_C"/>
</dbReference>
<evidence type="ECO:0000256" key="2">
    <source>
        <dbReference type="SAM" id="MobiDB-lite"/>
    </source>
</evidence>
<dbReference type="SUPFAM" id="SSF53756">
    <property type="entry name" value="UDP-Glycosyltransferase/glycogen phosphorylase"/>
    <property type="match status" value="1"/>
</dbReference>
<dbReference type="Proteomes" id="UP001465668">
    <property type="component" value="Unassembled WGS sequence"/>
</dbReference>
<name>A0ABR2Y423_9PEZI</name>
<comment type="caution">
    <text evidence="4">The sequence shown here is derived from an EMBL/GenBank/DDBJ whole genome shotgun (WGS) entry which is preliminary data.</text>
</comment>
<dbReference type="Pfam" id="PF06722">
    <property type="entry name" value="EryCIII-like_C"/>
    <property type="match status" value="1"/>
</dbReference>
<feature type="region of interest" description="Disordered" evidence="2">
    <location>
        <begin position="576"/>
        <end position="596"/>
    </location>
</feature>
<accession>A0ABR2Y423</accession>
<reference evidence="4 5" key="1">
    <citation type="submission" date="2024-02" db="EMBL/GenBank/DDBJ databases">
        <title>First draft genome assembly of two strains of Seiridium cardinale.</title>
        <authorList>
            <person name="Emiliani G."/>
            <person name="Scali E."/>
        </authorList>
    </citation>
    <scope>NUCLEOTIDE SEQUENCE [LARGE SCALE GENOMIC DNA]</scope>
    <source>
        <strain evidence="4 5">BM-138-000479</strain>
    </source>
</reference>
<dbReference type="PANTHER" id="PTHR21015:SF22">
    <property type="entry name" value="GLYCOSYLTRANSFERASE"/>
    <property type="match status" value="1"/>
</dbReference>
<keyword evidence="5" id="KW-1185">Reference proteome</keyword>
<proteinExistence type="predicted"/>
<protein>
    <submittedName>
        <fullName evidence="4">Glycosyltransferase family 28 N-terminal domain-containing protein</fullName>
    </submittedName>
</protein>
<feature type="domain" description="Erythromycin biosynthesis protein CIII-like C-terminal" evidence="3">
    <location>
        <begin position="730"/>
        <end position="836"/>
    </location>
</feature>
<feature type="compositionally biased region" description="Basic and acidic residues" evidence="2">
    <location>
        <begin position="582"/>
        <end position="596"/>
    </location>
</feature>
<keyword evidence="1" id="KW-0808">Transferase</keyword>
<dbReference type="EMBL" id="JARVKM010000005">
    <property type="protein sequence ID" value="KAK9780709.1"/>
    <property type="molecule type" value="Genomic_DNA"/>
</dbReference>
<evidence type="ECO:0000313" key="4">
    <source>
        <dbReference type="EMBL" id="KAK9780709.1"/>
    </source>
</evidence>